<evidence type="ECO:0000256" key="8">
    <source>
        <dbReference type="ARBA" id="ARBA00023209"/>
    </source>
</evidence>
<evidence type="ECO:0000256" key="4">
    <source>
        <dbReference type="ARBA" id="ARBA00022692"/>
    </source>
</evidence>
<dbReference type="Pfam" id="PF02660">
    <property type="entry name" value="G3P_acyltransf"/>
    <property type="match status" value="1"/>
</dbReference>
<dbReference type="Proteomes" id="UP000823935">
    <property type="component" value="Unassembled WGS sequence"/>
</dbReference>
<reference evidence="11" key="2">
    <citation type="journal article" date="2021" name="PeerJ">
        <title>Extensive microbial diversity within the chicken gut microbiome revealed by metagenomics and culture.</title>
        <authorList>
            <person name="Gilroy R."/>
            <person name="Ravi A."/>
            <person name="Getino M."/>
            <person name="Pursley I."/>
            <person name="Horton D.L."/>
            <person name="Alikhan N.F."/>
            <person name="Baker D."/>
            <person name="Gharbi K."/>
            <person name="Hall N."/>
            <person name="Watson M."/>
            <person name="Adriaenssens E.M."/>
            <person name="Foster-Nyarko E."/>
            <person name="Jarju S."/>
            <person name="Secka A."/>
            <person name="Antonio M."/>
            <person name="Oren A."/>
            <person name="Chaudhuri R.R."/>
            <person name="La Ragione R."/>
            <person name="Hildebrand F."/>
            <person name="Pallen M.J."/>
        </authorList>
    </citation>
    <scope>NUCLEOTIDE SEQUENCE</scope>
    <source>
        <strain evidence="11">CHK190-19873</strain>
    </source>
</reference>
<organism evidence="11 12">
    <name type="scientific">Candidatus Limivivens intestinipullorum</name>
    <dbReference type="NCBI Taxonomy" id="2840858"/>
    <lineage>
        <taxon>Bacteria</taxon>
        <taxon>Bacillati</taxon>
        <taxon>Bacillota</taxon>
        <taxon>Clostridia</taxon>
        <taxon>Lachnospirales</taxon>
        <taxon>Lachnospiraceae</taxon>
        <taxon>Lachnospiraceae incertae sedis</taxon>
        <taxon>Candidatus Limivivens</taxon>
    </lineage>
</organism>
<evidence type="ECO:0000256" key="7">
    <source>
        <dbReference type="ARBA" id="ARBA00023136"/>
    </source>
</evidence>
<dbReference type="GO" id="GO:0008654">
    <property type="term" value="P:phospholipid biosynthetic process"/>
    <property type="evidence" value="ECO:0007669"/>
    <property type="project" value="UniProtKB-KW"/>
</dbReference>
<keyword evidence="1" id="KW-1003">Cell membrane</keyword>
<evidence type="ECO:0000256" key="10">
    <source>
        <dbReference type="SAM" id="Phobius"/>
    </source>
</evidence>
<gene>
    <name evidence="11" type="ORF">IAB44_07580</name>
</gene>
<keyword evidence="3" id="KW-0808">Transferase</keyword>
<feature type="transmembrane region" description="Helical" evidence="10">
    <location>
        <begin position="7"/>
        <end position="27"/>
    </location>
</feature>
<evidence type="ECO:0000256" key="6">
    <source>
        <dbReference type="ARBA" id="ARBA00023098"/>
    </source>
</evidence>
<accession>A0A9D1ET45</accession>
<dbReference type="EMBL" id="DVIQ01000037">
    <property type="protein sequence ID" value="HIS31394.1"/>
    <property type="molecule type" value="Genomic_DNA"/>
</dbReference>
<dbReference type="GO" id="GO:0005886">
    <property type="term" value="C:plasma membrane"/>
    <property type="evidence" value="ECO:0007669"/>
    <property type="project" value="InterPro"/>
</dbReference>
<feature type="transmembrane region" description="Helical" evidence="10">
    <location>
        <begin position="85"/>
        <end position="106"/>
    </location>
</feature>
<sequence length="215" mass="24306">MLQTSFFICLGYLSGSVLYARVFAGIFNREDMFLQSGDHNPGTANAFLYGGFWCGLFTLIFDILKGFLPVFLFMRWGHPGKADPFLAALVIAAPVIGHIFPLFYRFEGGKGIAVTFGSLAGLYPALDSLWILAFFFIAFSTVVKITPHFYRTIFSYAFSLLAIFRKIESPEITLGFLIITGAVLIRLHTSKESRSRWEVKLFGCFNTFVRDRRRT</sequence>
<evidence type="ECO:0000256" key="1">
    <source>
        <dbReference type="ARBA" id="ARBA00022475"/>
    </source>
</evidence>
<dbReference type="InterPro" id="IPR003811">
    <property type="entry name" value="G3P_acylTferase_PlsY"/>
</dbReference>
<keyword evidence="8" id="KW-0594">Phospholipid biosynthesis</keyword>
<proteinExistence type="predicted"/>
<feature type="transmembrane region" description="Helical" evidence="10">
    <location>
        <begin position="112"/>
        <end position="137"/>
    </location>
</feature>
<keyword evidence="2" id="KW-0444">Lipid biosynthesis</keyword>
<comment type="caution">
    <text evidence="11">The sequence shown here is derived from an EMBL/GenBank/DDBJ whole genome shotgun (WGS) entry which is preliminary data.</text>
</comment>
<evidence type="ECO:0000256" key="5">
    <source>
        <dbReference type="ARBA" id="ARBA00022989"/>
    </source>
</evidence>
<evidence type="ECO:0000313" key="12">
    <source>
        <dbReference type="Proteomes" id="UP000823935"/>
    </source>
</evidence>
<reference evidence="11" key="1">
    <citation type="submission" date="2020-10" db="EMBL/GenBank/DDBJ databases">
        <authorList>
            <person name="Gilroy R."/>
        </authorList>
    </citation>
    <scope>NUCLEOTIDE SEQUENCE</scope>
    <source>
        <strain evidence="11">CHK190-19873</strain>
    </source>
</reference>
<protein>
    <submittedName>
        <fullName evidence="11">Glycerol-3-phosphate acyltransferase</fullName>
    </submittedName>
</protein>
<keyword evidence="6" id="KW-0443">Lipid metabolism</keyword>
<dbReference type="PANTHER" id="PTHR30309">
    <property type="entry name" value="INNER MEMBRANE PROTEIN YGIH"/>
    <property type="match status" value="1"/>
</dbReference>
<keyword evidence="7 10" id="KW-0472">Membrane</keyword>
<keyword evidence="11" id="KW-0012">Acyltransferase</keyword>
<evidence type="ECO:0000313" key="11">
    <source>
        <dbReference type="EMBL" id="HIS31394.1"/>
    </source>
</evidence>
<evidence type="ECO:0000256" key="9">
    <source>
        <dbReference type="ARBA" id="ARBA00023264"/>
    </source>
</evidence>
<name>A0A9D1ET45_9FIRM</name>
<evidence type="ECO:0000256" key="2">
    <source>
        <dbReference type="ARBA" id="ARBA00022516"/>
    </source>
</evidence>
<keyword evidence="9" id="KW-1208">Phospholipid metabolism</keyword>
<feature type="transmembrane region" description="Helical" evidence="10">
    <location>
        <begin position="47"/>
        <end position="73"/>
    </location>
</feature>
<keyword evidence="4 10" id="KW-0812">Transmembrane</keyword>
<evidence type="ECO:0000256" key="3">
    <source>
        <dbReference type="ARBA" id="ARBA00022679"/>
    </source>
</evidence>
<dbReference type="AlphaFoldDB" id="A0A9D1ET45"/>
<keyword evidence="5 10" id="KW-1133">Transmembrane helix</keyword>
<dbReference type="SMART" id="SM01207">
    <property type="entry name" value="G3P_acyltransf"/>
    <property type="match status" value="1"/>
</dbReference>
<dbReference type="GO" id="GO:0043772">
    <property type="term" value="F:acyl-phosphate glycerol-3-phosphate acyltransferase activity"/>
    <property type="evidence" value="ECO:0007669"/>
    <property type="project" value="InterPro"/>
</dbReference>